<organism evidence="3 4">
    <name type="scientific">Penicillium chermesinum</name>
    <dbReference type="NCBI Taxonomy" id="63820"/>
    <lineage>
        <taxon>Eukaryota</taxon>
        <taxon>Fungi</taxon>
        <taxon>Dikarya</taxon>
        <taxon>Ascomycota</taxon>
        <taxon>Pezizomycotina</taxon>
        <taxon>Eurotiomycetes</taxon>
        <taxon>Eurotiomycetidae</taxon>
        <taxon>Eurotiales</taxon>
        <taxon>Aspergillaceae</taxon>
        <taxon>Penicillium</taxon>
    </lineage>
</organism>
<proteinExistence type="predicted"/>
<accession>A0A9W9NT81</accession>
<reference evidence="3" key="1">
    <citation type="submission" date="2022-11" db="EMBL/GenBank/DDBJ databases">
        <authorList>
            <person name="Petersen C."/>
        </authorList>
    </citation>
    <scope>NUCLEOTIDE SEQUENCE</scope>
    <source>
        <strain evidence="3">IBT 19713</strain>
    </source>
</reference>
<keyword evidence="1" id="KW-0677">Repeat</keyword>
<dbReference type="EMBL" id="JAPQKS010000005">
    <property type="protein sequence ID" value="KAJ5225712.1"/>
    <property type="molecule type" value="Genomic_DNA"/>
</dbReference>
<dbReference type="RefSeq" id="XP_058329123.1">
    <property type="nucleotide sequence ID" value="XM_058476233.1"/>
</dbReference>
<sequence length="222" mass="25522">MAIQASGNNDERAASPRHLLASILHQLFFEEPALAQKVKTKYERISDRVLGSIWDLWKILALVLESEELHSRRLYIVVDALDELDRSLWRSFLETLRDTVKPWMSGIRVLLTGRAEPELEAILSSWNITQLAVDGSSGSEDDLTLYVRSIVRDYGVENSFDDEIIQKICTEMLQRADGMFLWANLAWSHFKDGVGNWTRISFDKSSKSYKCYRQGWKTSTTD</sequence>
<reference evidence="3" key="2">
    <citation type="journal article" date="2023" name="IMA Fungus">
        <title>Comparative genomic study of the Penicillium genus elucidates a diverse pangenome and 15 lateral gene transfer events.</title>
        <authorList>
            <person name="Petersen C."/>
            <person name="Sorensen T."/>
            <person name="Nielsen M.R."/>
            <person name="Sondergaard T.E."/>
            <person name="Sorensen J.L."/>
            <person name="Fitzpatrick D.A."/>
            <person name="Frisvad J.C."/>
            <person name="Nielsen K.L."/>
        </authorList>
    </citation>
    <scope>NUCLEOTIDE SEQUENCE</scope>
    <source>
        <strain evidence="3">IBT 19713</strain>
    </source>
</reference>
<evidence type="ECO:0000256" key="1">
    <source>
        <dbReference type="ARBA" id="ARBA00022737"/>
    </source>
</evidence>
<dbReference type="InterPro" id="IPR056884">
    <property type="entry name" value="NPHP3-like_N"/>
</dbReference>
<dbReference type="Proteomes" id="UP001150941">
    <property type="component" value="Unassembled WGS sequence"/>
</dbReference>
<dbReference type="GeneID" id="83203536"/>
<dbReference type="PANTHER" id="PTHR10039:SF15">
    <property type="entry name" value="NACHT DOMAIN-CONTAINING PROTEIN"/>
    <property type="match status" value="1"/>
</dbReference>
<evidence type="ECO:0000313" key="3">
    <source>
        <dbReference type="EMBL" id="KAJ5225712.1"/>
    </source>
</evidence>
<feature type="domain" description="Nephrocystin 3-like N-terminal" evidence="2">
    <location>
        <begin position="9"/>
        <end position="114"/>
    </location>
</feature>
<protein>
    <recommendedName>
        <fullName evidence="2">Nephrocystin 3-like N-terminal domain-containing protein</fullName>
    </recommendedName>
</protein>
<gene>
    <name evidence="3" type="ORF">N7468_006937</name>
</gene>
<keyword evidence="4" id="KW-1185">Reference proteome</keyword>
<dbReference type="OrthoDB" id="4368021at2759"/>
<comment type="caution">
    <text evidence="3">The sequence shown here is derived from an EMBL/GenBank/DDBJ whole genome shotgun (WGS) entry which is preliminary data.</text>
</comment>
<evidence type="ECO:0000259" key="2">
    <source>
        <dbReference type="Pfam" id="PF24883"/>
    </source>
</evidence>
<evidence type="ECO:0000313" key="4">
    <source>
        <dbReference type="Proteomes" id="UP001150941"/>
    </source>
</evidence>
<dbReference type="SUPFAM" id="SSF52540">
    <property type="entry name" value="P-loop containing nucleoside triphosphate hydrolases"/>
    <property type="match status" value="1"/>
</dbReference>
<dbReference type="Pfam" id="PF24883">
    <property type="entry name" value="NPHP3_N"/>
    <property type="match status" value="1"/>
</dbReference>
<dbReference type="AlphaFoldDB" id="A0A9W9NT81"/>
<dbReference type="PANTHER" id="PTHR10039">
    <property type="entry name" value="AMELOGENIN"/>
    <property type="match status" value="1"/>
</dbReference>
<dbReference type="InterPro" id="IPR027417">
    <property type="entry name" value="P-loop_NTPase"/>
</dbReference>
<name>A0A9W9NT81_9EURO</name>